<comment type="caution">
    <text evidence="14">The sequence shown here is derived from an EMBL/GenBank/DDBJ whole genome shotgun (WGS) entry which is preliminary data.</text>
</comment>
<dbReference type="InterPro" id="IPR003780">
    <property type="entry name" value="COX15/CtaA_fam"/>
</dbReference>
<evidence type="ECO:0000313" key="15">
    <source>
        <dbReference type="Proteomes" id="UP000523007"/>
    </source>
</evidence>
<feature type="transmembrane region" description="Helical" evidence="13">
    <location>
        <begin position="111"/>
        <end position="128"/>
    </location>
</feature>
<keyword evidence="6" id="KW-0560">Oxidoreductase</keyword>
<reference evidence="14 15" key="1">
    <citation type="submission" date="2020-08" db="EMBL/GenBank/DDBJ databases">
        <title>Sequencing the genomes of 1000 actinobacteria strains.</title>
        <authorList>
            <person name="Klenk H.-P."/>
        </authorList>
    </citation>
    <scope>NUCLEOTIDE SEQUENCE [LARGE SCALE GENOMIC DNA]</scope>
    <source>
        <strain evidence="14 15">DSM 102030</strain>
    </source>
</reference>
<feature type="compositionally biased region" description="Low complexity" evidence="12">
    <location>
        <begin position="340"/>
        <end position="358"/>
    </location>
</feature>
<evidence type="ECO:0000256" key="6">
    <source>
        <dbReference type="ARBA" id="ARBA00023002"/>
    </source>
</evidence>
<keyword evidence="9 13" id="KW-0472">Membrane</keyword>
<evidence type="ECO:0000256" key="11">
    <source>
        <dbReference type="ARBA" id="ARBA00023444"/>
    </source>
</evidence>
<dbReference type="PANTHER" id="PTHR35457">
    <property type="entry name" value="HEME A SYNTHASE"/>
    <property type="match status" value="1"/>
</dbReference>
<feature type="transmembrane region" description="Helical" evidence="13">
    <location>
        <begin position="307"/>
        <end position="327"/>
    </location>
</feature>
<dbReference type="Proteomes" id="UP000523007">
    <property type="component" value="Unassembled WGS sequence"/>
</dbReference>
<name>A0A7W7W3E0_9ACTN</name>
<comment type="subcellular location">
    <subcellularLocation>
        <location evidence="1">Membrane</location>
        <topology evidence="1">Multi-pass membrane protein</topology>
    </subcellularLocation>
</comment>
<gene>
    <name evidence="14" type="ORF">F4561_003233</name>
</gene>
<dbReference type="PANTHER" id="PTHR35457:SF1">
    <property type="entry name" value="HEME A SYNTHASE"/>
    <property type="match status" value="1"/>
</dbReference>
<dbReference type="GO" id="GO:0016491">
    <property type="term" value="F:oxidoreductase activity"/>
    <property type="evidence" value="ECO:0007669"/>
    <property type="project" value="UniProtKB-KW"/>
</dbReference>
<feature type="transmembrane region" description="Helical" evidence="13">
    <location>
        <begin position="166"/>
        <end position="187"/>
    </location>
</feature>
<evidence type="ECO:0000256" key="2">
    <source>
        <dbReference type="ARBA" id="ARBA00022475"/>
    </source>
</evidence>
<dbReference type="GO" id="GO:0006784">
    <property type="term" value="P:heme A biosynthetic process"/>
    <property type="evidence" value="ECO:0007669"/>
    <property type="project" value="InterPro"/>
</dbReference>
<evidence type="ECO:0000256" key="13">
    <source>
        <dbReference type="SAM" id="Phobius"/>
    </source>
</evidence>
<proteinExistence type="predicted"/>
<accession>A0A7W7W3E0</accession>
<sequence length="358" mass="36872">MVGSPPAFAADGMMVLGLPLWAWQGAVSITGVTVLVLLARPLLRGRMSSLRWWALGNIVANAVITLSGATVRVTGSGLGCPEWPRCTPDSFVPADTAHSTLQAAIEFGNRTLALPVLAVGVIVLAALLRTRPRRRDLTAMAAAIVVGVAGQAAVGGVTVWSGLHPITVTAHFLLSMLVLAVAVALYVRCREPEGATRPTVTPSARALTLALVAAGFLVLVAGTIVTGNGPHSGDPDAPRWGLDMVLISRVHSLLAWLVVLLTAALIVLLVRGAPRQARVQAWLVLAALLGQGAIGYTQYFMGVPEGLVVAHVLGAVLTWVAIVRLYFATSERVAGDAVSEGPAPAAPEAGAPAGAAGH</sequence>
<dbReference type="EMBL" id="JACHJT010000001">
    <property type="protein sequence ID" value="MBB4932413.1"/>
    <property type="molecule type" value="Genomic_DNA"/>
</dbReference>
<evidence type="ECO:0000256" key="7">
    <source>
        <dbReference type="ARBA" id="ARBA00023004"/>
    </source>
</evidence>
<dbReference type="Pfam" id="PF02628">
    <property type="entry name" value="COX15-CtaA"/>
    <property type="match status" value="1"/>
</dbReference>
<evidence type="ECO:0000256" key="10">
    <source>
        <dbReference type="ARBA" id="ARBA00023157"/>
    </source>
</evidence>
<dbReference type="AlphaFoldDB" id="A0A7W7W3E0"/>
<dbReference type="GO" id="GO:0016020">
    <property type="term" value="C:membrane"/>
    <property type="evidence" value="ECO:0007669"/>
    <property type="project" value="UniProtKB-SubCell"/>
</dbReference>
<keyword evidence="15" id="KW-1185">Reference proteome</keyword>
<comment type="pathway">
    <text evidence="11">Porphyrin-containing compound metabolism.</text>
</comment>
<keyword evidence="3 13" id="KW-0812">Transmembrane</keyword>
<feature type="transmembrane region" description="Helical" evidence="13">
    <location>
        <begin position="207"/>
        <end position="226"/>
    </location>
</feature>
<feature type="transmembrane region" description="Helical" evidence="13">
    <location>
        <begin position="140"/>
        <end position="160"/>
    </location>
</feature>
<feature type="transmembrane region" description="Helical" evidence="13">
    <location>
        <begin position="282"/>
        <end position="301"/>
    </location>
</feature>
<keyword evidence="10" id="KW-1015">Disulfide bond</keyword>
<keyword evidence="7" id="KW-0408">Iron</keyword>
<dbReference type="RefSeq" id="WP_184579814.1">
    <property type="nucleotide sequence ID" value="NZ_JACHJT010000001.1"/>
</dbReference>
<evidence type="ECO:0000256" key="12">
    <source>
        <dbReference type="SAM" id="MobiDB-lite"/>
    </source>
</evidence>
<protein>
    <submittedName>
        <fullName evidence="14">Cytochrome c oxidase assembly protein subunit 15</fullName>
    </submittedName>
</protein>
<feature type="region of interest" description="Disordered" evidence="12">
    <location>
        <begin position="339"/>
        <end position="358"/>
    </location>
</feature>
<evidence type="ECO:0000256" key="5">
    <source>
        <dbReference type="ARBA" id="ARBA00022989"/>
    </source>
</evidence>
<feature type="transmembrane region" description="Helical" evidence="13">
    <location>
        <begin position="50"/>
        <end position="69"/>
    </location>
</feature>
<evidence type="ECO:0000256" key="1">
    <source>
        <dbReference type="ARBA" id="ARBA00004141"/>
    </source>
</evidence>
<evidence type="ECO:0000256" key="3">
    <source>
        <dbReference type="ARBA" id="ARBA00022692"/>
    </source>
</evidence>
<evidence type="ECO:0000256" key="8">
    <source>
        <dbReference type="ARBA" id="ARBA00023133"/>
    </source>
</evidence>
<evidence type="ECO:0000256" key="4">
    <source>
        <dbReference type="ARBA" id="ARBA00022723"/>
    </source>
</evidence>
<dbReference type="InterPro" id="IPR050450">
    <property type="entry name" value="COX15/CtaA_HemeA_synthase"/>
</dbReference>
<feature type="transmembrane region" description="Helical" evidence="13">
    <location>
        <begin position="20"/>
        <end position="38"/>
    </location>
</feature>
<evidence type="ECO:0000256" key="9">
    <source>
        <dbReference type="ARBA" id="ARBA00023136"/>
    </source>
</evidence>
<dbReference type="GO" id="GO:0046872">
    <property type="term" value="F:metal ion binding"/>
    <property type="evidence" value="ECO:0007669"/>
    <property type="project" value="UniProtKB-KW"/>
</dbReference>
<evidence type="ECO:0000313" key="14">
    <source>
        <dbReference type="EMBL" id="MBB4932413.1"/>
    </source>
</evidence>
<keyword evidence="2" id="KW-1003">Cell membrane</keyword>
<keyword evidence="4" id="KW-0479">Metal-binding</keyword>
<organism evidence="14 15">
    <name type="scientific">Lipingzhangella halophila</name>
    <dbReference type="NCBI Taxonomy" id="1783352"/>
    <lineage>
        <taxon>Bacteria</taxon>
        <taxon>Bacillati</taxon>
        <taxon>Actinomycetota</taxon>
        <taxon>Actinomycetes</taxon>
        <taxon>Streptosporangiales</taxon>
        <taxon>Nocardiopsidaceae</taxon>
        <taxon>Lipingzhangella</taxon>
    </lineage>
</organism>
<feature type="transmembrane region" description="Helical" evidence="13">
    <location>
        <begin position="246"/>
        <end position="270"/>
    </location>
</feature>
<keyword evidence="5 13" id="KW-1133">Transmembrane helix</keyword>
<keyword evidence="8" id="KW-0350">Heme biosynthesis</keyword>